<name>A0A2N8UEK5_9BASI</name>
<evidence type="ECO:0000313" key="3">
    <source>
        <dbReference type="Proteomes" id="UP000239563"/>
    </source>
</evidence>
<dbReference type="InterPro" id="IPR051053">
    <property type="entry name" value="ECH/Chromodomain_protein"/>
</dbReference>
<evidence type="ECO:0000313" key="2">
    <source>
        <dbReference type="EMBL" id="SJX63396.1"/>
    </source>
</evidence>
<dbReference type="PANTHER" id="PTHR43684">
    <property type="match status" value="1"/>
</dbReference>
<dbReference type="InterPro" id="IPR029045">
    <property type="entry name" value="ClpP/crotonase-like_dom_sf"/>
</dbReference>
<dbReference type="CDD" id="cd06558">
    <property type="entry name" value="crotonase-like"/>
    <property type="match status" value="1"/>
</dbReference>
<dbReference type="Gene3D" id="3.90.226.10">
    <property type="entry name" value="2-enoyl-CoA Hydratase, Chain A, domain 1"/>
    <property type="match status" value="1"/>
</dbReference>
<reference evidence="2 3" key="1">
    <citation type="submission" date="2017-02" db="EMBL/GenBank/DDBJ databases">
        <authorList>
            <person name="Peterson S.W."/>
        </authorList>
    </citation>
    <scope>NUCLEOTIDE SEQUENCE [LARGE SCALE GENOMIC DNA]</scope>
    <source>
        <strain evidence="2 3">SRS1_H2-8</strain>
    </source>
</reference>
<dbReference type="Proteomes" id="UP000239563">
    <property type="component" value="Chromosome VIII"/>
</dbReference>
<dbReference type="SUPFAM" id="SSF52096">
    <property type="entry name" value="ClpP/crotonase"/>
    <property type="match status" value="1"/>
</dbReference>
<protein>
    <submittedName>
        <fullName evidence="2">Related to enoyl-CoA hydratase</fullName>
    </submittedName>
</protein>
<organism evidence="2 3">
    <name type="scientific">Sporisorium reilianum f. sp. reilianum</name>
    <dbReference type="NCBI Taxonomy" id="72559"/>
    <lineage>
        <taxon>Eukaryota</taxon>
        <taxon>Fungi</taxon>
        <taxon>Dikarya</taxon>
        <taxon>Basidiomycota</taxon>
        <taxon>Ustilaginomycotina</taxon>
        <taxon>Ustilaginomycetes</taxon>
        <taxon>Ustilaginales</taxon>
        <taxon>Ustilaginaceae</taxon>
        <taxon>Sporisorium</taxon>
    </lineage>
</organism>
<evidence type="ECO:0000256" key="1">
    <source>
        <dbReference type="ARBA" id="ARBA00005254"/>
    </source>
</evidence>
<dbReference type="AlphaFoldDB" id="A0A2N8UEK5"/>
<dbReference type="Pfam" id="PF00378">
    <property type="entry name" value="ECH_1"/>
    <property type="match status" value="1"/>
</dbReference>
<dbReference type="EMBL" id="LT795061">
    <property type="protein sequence ID" value="SJX63396.1"/>
    <property type="molecule type" value="Genomic_DNA"/>
</dbReference>
<sequence>MSGWTPINPHPRISDVDVAHFDYATYPWQDITVTLRPDGIAILYLDRPEQYNTFTGPMSYSIVFAFELFDADDRVKVAVITGAGGKVFCAGAYLAQGFGAIADHAQGHRDGGGQVGLAILRCRKPSIAAMNGNAIGIGVTMTLSCDFRLIAENAKVAIPFVQRGIAMEACSSYLLPRLVGVSKAMDIILTGDVRSPKDESYMALWTRAPLPQDRVLAESIALAEKLAKNSTVSMALCKAQMWRQVDSPEDAHLLESQGIWETSRLDGLEGAKSFLEKRKPEFPGKMRDLERFAFWPWWRQADVALYPRGPESMRAAQAKAKL</sequence>
<accession>A0A2N8UEK5</accession>
<dbReference type="PANTHER" id="PTHR43684:SF4">
    <property type="entry name" value="ENOYL-COA HYDRATASE_ISOMERASE FAMILY PROTEIN (AFU_ORTHOLOGUE AFUA_1G01890)"/>
    <property type="match status" value="1"/>
</dbReference>
<dbReference type="InterPro" id="IPR001753">
    <property type="entry name" value="Enoyl-CoA_hydra/iso"/>
</dbReference>
<proteinExistence type="inferred from homology"/>
<gene>
    <name evidence="2" type="ORF">SRS1_14201</name>
</gene>
<comment type="similarity">
    <text evidence="1">Belongs to the enoyl-CoA hydratase/isomerase family.</text>
</comment>